<accession>A0A0P1LCX0</accession>
<evidence type="ECO:0000313" key="8">
    <source>
        <dbReference type="Proteomes" id="UP000182200"/>
    </source>
</evidence>
<accession>A0A0P1M4X8</accession>
<dbReference type="Pfam" id="PF04389">
    <property type="entry name" value="Peptidase_M28"/>
    <property type="match status" value="1"/>
</dbReference>
<evidence type="ECO:0000313" key="5">
    <source>
        <dbReference type="EMBL" id="CUS94350.1"/>
    </source>
</evidence>
<sequence length="447" mass="50307">MRLRNFLILLLFSSTLFSQQLVKRNSTVVEIIQKISADSIKRNIEKLVSFYTRHSLSDTISQNRGIGAARRWIKSELERYSRESGGRLKVEFDEFIAPAGPRVPKPTKMANVIATLPGKIYKDKVYIVSAHYDSRAGDALDSTGFAPGANDDGSGTAAVLELARVLSKYEFDFTIMFVLFAGEEQGLLGSRHLAKKLKDSGIVVLGVLNNDIIGNTEGGNGIVDNTRVRVFSEGLPISRDENMLRLITQVGLENDSPSRQLARYFKEVAERYLDNFQIELIFRRDRFLRGGDHTPFNEQGFPAVRISEMNENYARQHQNVRTEKGVKYGDLPEFVDYEYCANITRANASVLYHLANAPHPPQNPVIKISELEYDTTLKWDLNTEGDLMGYNICIRGTTSPLWEKKIFVGKVNEFTLKNVSKDNFIFGIQAVDLDGNESLIVIPLPGR</sequence>
<accession>A0A0S4MYJ7</accession>
<dbReference type="EMBL" id="CZVI01000047">
    <property type="protein sequence ID" value="CUS94350.1"/>
    <property type="molecule type" value="Genomic_DNA"/>
</dbReference>
<feature type="chain" id="PRO_5030012038" evidence="3">
    <location>
        <begin position="19"/>
        <end position="447"/>
    </location>
</feature>
<proteinExistence type="predicted"/>
<evidence type="ECO:0000256" key="3">
    <source>
        <dbReference type="SAM" id="SignalP"/>
    </source>
</evidence>
<dbReference type="STRING" id="1633631.GCA_001442925_00906"/>
<protein>
    <submittedName>
        <fullName evidence="6">Peptidase family M28</fullName>
    </submittedName>
</protein>
<dbReference type="Proteomes" id="UP000182200">
    <property type="component" value="Unassembled WGS sequence"/>
</dbReference>
<dbReference type="InterPro" id="IPR013783">
    <property type="entry name" value="Ig-like_fold"/>
</dbReference>
<reference evidence="6 7" key="2">
    <citation type="submission" date="2015-11" db="EMBL/GenBank/DDBJ databases">
        <authorList>
            <person name="Zhang Y."/>
            <person name="Guo Z."/>
        </authorList>
    </citation>
    <scope>NUCLEOTIDE SEQUENCE [LARGE SCALE GENOMIC DNA]</scope>
    <source>
        <strain evidence="6">JGI-4</strain>
    </source>
</reference>
<dbReference type="SUPFAM" id="SSF53187">
    <property type="entry name" value="Zn-dependent exopeptidases"/>
    <property type="match status" value="1"/>
</dbReference>
<dbReference type="GO" id="GO:0006508">
    <property type="term" value="P:proteolysis"/>
    <property type="evidence" value="ECO:0007669"/>
    <property type="project" value="InterPro"/>
</dbReference>
<evidence type="ECO:0000313" key="7">
    <source>
        <dbReference type="Proteomes" id="UP000182011"/>
    </source>
</evidence>
<dbReference type="GO" id="GO:0005576">
    <property type="term" value="C:extracellular region"/>
    <property type="evidence" value="ECO:0007669"/>
    <property type="project" value="UniProtKB-SubCell"/>
</dbReference>
<evidence type="ECO:0000256" key="1">
    <source>
        <dbReference type="ARBA" id="ARBA00004613"/>
    </source>
</evidence>
<evidence type="ECO:0000313" key="6">
    <source>
        <dbReference type="EMBL" id="CUU04012.1"/>
    </source>
</evidence>
<accession>A0A0N7MT79</accession>
<feature type="signal peptide" evidence="3">
    <location>
        <begin position="1"/>
        <end position="18"/>
    </location>
</feature>
<gene>
    <name evidence="6" type="ORF">JGI4_00907</name>
    <name evidence="5" type="ORF">JGI8_01970</name>
</gene>
<dbReference type="Proteomes" id="UP000182011">
    <property type="component" value="Unassembled WGS sequence"/>
</dbReference>
<dbReference type="AlphaFoldDB" id="A0A0N7MT79"/>
<dbReference type="RefSeq" id="WP_047133985.1">
    <property type="nucleotide sequence ID" value="NZ_CZVI01000047.1"/>
</dbReference>
<comment type="subcellular location">
    <subcellularLocation>
        <location evidence="1">Secreted</location>
    </subcellularLocation>
</comment>
<dbReference type="InterPro" id="IPR007484">
    <property type="entry name" value="Peptidase_M28"/>
</dbReference>
<dbReference type="SUPFAM" id="SSF49265">
    <property type="entry name" value="Fibronectin type III"/>
    <property type="match status" value="1"/>
</dbReference>
<name>A0A0N7MT79_9BACT</name>
<organism evidence="6 7">
    <name type="scientific">Candidatus Kryptonium thompsonii</name>
    <dbReference type="NCBI Taxonomy" id="1633631"/>
    <lineage>
        <taxon>Bacteria</taxon>
        <taxon>Pseudomonadati</taxon>
        <taxon>Candidatus Kryptoniota</taxon>
        <taxon>Candidatus Kryptonium</taxon>
    </lineage>
</organism>
<accession>A0A0P1MGY0</accession>
<evidence type="ECO:0000259" key="4">
    <source>
        <dbReference type="Pfam" id="PF04389"/>
    </source>
</evidence>
<dbReference type="PANTHER" id="PTHR12147">
    <property type="entry name" value="METALLOPEPTIDASE M28 FAMILY MEMBER"/>
    <property type="match status" value="1"/>
</dbReference>
<dbReference type="EMBL" id="FAOP01000004">
    <property type="protein sequence ID" value="CUU04012.1"/>
    <property type="molecule type" value="Genomic_DNA"/>
</dbReference>
<feature type="domain" description="Peptidase M28" evidence="4">
    <location>
        <begin position="111"/>
        <end position="313"/>
    </location>
</feature>
<dbReference type="PANTHER" id="PTHR12147:SF26">
    <property type="entry name" value="PEPTIDASE M28 DOMAIN-CONTAINING PROTEIN"/>
    <property type="match status" value="1"/>
</dbReference>
<dbReference type="InterPro" id="IPR045175">
    <property type="entry name" value="M28_fam"/>
</dbReference>
<accession>A0A0P1L9P5</accession>
<dbReference type="GO" id="GO:0008235">
    <property type="term" value="F:metalloexopeptidase activity"/>
    <property type="evidence" value="ECO:0007669"/>
    <property type="project" value="InterPro"/>
</dbReference>
<keyword evidence="2" id="KW-0964">Secreted</keyword>
<dbReference type="InterPro" id="IPR036116">
    <property type="entry name" value="FN3_sf"/>
</dbReference>
<keyword evidence="8" id="KW-1185">Reference proteome</keyword>
<keyword evidence="3" id="KW-0732">Signal</keyword>
<evidence type="ECO:0000256" key="2">
    <source>
        <dbReference type="ARBA" id="ARBA00022525"/>
    </source>
</evidence>
<reference evidence="5 8" key="1">
    <citation type="submission" date="2015-11" db="EMBL/GenBank/DDBJ databases">
        <authorList>
            <person name="Varghese N."/>
        </authorList>
    </citation>
    <scope>NUCLEOTIDE SEQUENCE [LARGE SCALE GENOMIC DNA]</scope>
    <source>
        <strain evidence="5 8">JGI-8</strain>
    </source>
</reference>
<accession>A0A0P1MQR3</accession>
<dbReference type="Gene3D" id="2.60.40.10">
    <property type="entry name" value="Immunoglobulins"/>
    <property type="match status" value="1"/>
</dbReference>
<dbReference type="Gene3D" id="3.40.630.10">
    <property type="entry name" value="Zn peptidases"/>
    <property type="match status" value="1"/>
</dbReference>